<feature type="signal peptide" evidence="6">
    <location>
        <begin position="1"/>
        <end position="22"/>
    </location>
</feature>
<evidence type="ECO:0000256" key="3">
    <source>
        <dbReference type="ARBA" id="ARBA00022729"/>
    </source>
</evidence>
<dbReference type="GO" id="GO:0009279">
    <property type="term" value="C:cell outer membrane"/>
    <property type="evidence" value="ECO:0007669"/>
    <property type="project" value="UniProtKB-SubCell"/>
</dbReference>
<dbReference type="PROSITE" id="PS51257">
    <property type="entry name" value="PROKAR_LIPOPROTEIN"/>
    <property type="match status" value="1"/>
</dbReference>
<keyword evidence="10" id="KW-1185">Reference proteome</keyword>
<dbReference type="RefSeq" id="WP_301198876.1">
    <property type="nucleotide sequence ID" value="NZ_JAPDPI010000012.1"/>
</dbReference>
<sequence length="592" mass="68013">MKKFIILIFAINLLFASCSTDFLEVKPQDKYSDADVWSNEDLVEAFVNNIYIDLYYGFQTVMLSSLCDESMEVWGWESAPILNSQITDSYLGILNQGHWTGAFNNLGWDRTYQTIRECNYYLDKIQDSELSGNAIDQLTGEVYFLRAYLYHWLLSFYGGVPIVDKAYDPTTDDLTIARNTLAETVDFIVADCNTAANLLPLDGDKARATKGAALTLKSKVLLYAASDLYNSEGSWTDGYEHPELISYIDGDRTERWQKAKDAAYAVMQLGIYDLYGGTSAKSAEQASDDYINIFLNHGNIEDIFLRYYDNINDNNWTSPSPGLFNGPNGYHNWGGNTPTGQLVDSYEMADGTAFDWNNPLHKANPYANRDPRFYASILYNGAQWRERPDDTRGIDPEGIVQTGYYENEDGSYSPGLDTRQGPIEDWNGTYTGYYLRKFIDPAINHQYERQKLPWREMRYAEVILNYAEACLGLDQETEARTYINMIRARSGMPAIPESETGNKLIQRYRNERKIELAYENHRYFDIRRWMIATEVIKNAEGVDIRYPYGTNTPNYSIIEVQDRNWNNNKSFFLPILLDELNRNDLLIQNPGY</sequence>
<evidence type="ECO:0000259" key="8">
    <source>
        <dbReference type="Pfam" id="PF14322"/>
    </source>
</evidence>
<evidence type="ECO:0000256" key="2">
    <source>
        <dbReference type="ARBA" id="ARBA00006275"/>
    </source>
</evidence>
<comment type="subcellular location">
    <subcellularLocation>
        <location evidence="1">Cell outer membrane</location>
    </subcellularLocation>
</comment>
<organism evidence="9 10">
    <name type="scientific">Plebeiibacterium marinum</name>
    <dbReference type="NCBI Taxonomy" id="2992111"/>
    <lineage>
        <taxon>Bacteria</taxon>
        <taxon>Pseudomonadati</taxon>
        <taxon>Bacteroidota</taxon>
        <taxon>Bacteroidia</taxon>
        <taxon>Marinilabiliales</taxon>
        <taxon>Marinilabiliaceae</taxon>
        <taxon>Plebeiibacterium</taxon>
    </lineage>
</organism>
<dbReference type="AlphaFoldDB" id="A0AAE3SJ88"/>
<evidence type="ECO:0000256" key="1">
    <source>
        <dbReference type="ARBA" id="ARBA00004442"/>
    </source>
</evidence>
<feature type="domain" description="SusD-like N-terminal" evidence="8">
    <location>
        <begin position="21"/>
        <end position="222"/>
    </location>
</feature>
<evidence type="ECO:0000256" key="4">
    <source>
        <dbReference type="ARBA" id="ARBA00023136"/>
    </source>
</evidence>
<evidence type="ECO:0000256" key="5">
    <source>
        <dbReference type="ARBA" id="ARBA00023237"/>
    </source>
</evidence>
<keyword evidence="3 6" id="KW-0732">Signal</keyword>
<dbReference type="InterPro" id="IPR011990">
    <property type="entry name" value="TPR-like_helical_dom_sf"/>
</dbReference>
<feature type="domain" description="RagB/SusD" evidence="7">
    <location>
        <begin position="303"/>
        <end position="592"/>
    </location>
</feature>
<dbReference type="SUPFAM" id="SSF48452">
    <property type="entry name" value="TPR-like"/>
    <property type="match status" value="1"/>
</dbReference>
<comment type="caution">
    <text evidence="9">The sequence shown here is derived from an EMBL/GenBank/DDBJ whole genome shotgun (WGS) entry which is preliminary data.</text>
</comment>
<evidence type="ECO:0000313" key="10">
    <source>
        <dbReference type="Proteomes" id="UP001207408"/>
    </source>
</evidence>
<reference evidence="9" key="1">
    <citation type="submission" date="2022-10" db="EMBL/GenBank/DDBJ databases">
        <authorList>
            <person name="Yu W.X."/>
        </authorList>
    </citation>
    <scope>NUCLEOTIDE SEQUENCE</scope>
    <source>
        <strain evidence="9">D04</strain>
    </source>
</reference>
<keyword evidence="5" id="KW-0998">Cell outer membrane</keyword>
<accession>A0AAE3SJ88</accession>
<feature type="chain" id="PRO_5042250364" evidence="6">
    <location>
        <begin position="23"/>
        <end position="592"/>
    </location>
</feature>
<evidence type="ECO:0000313" key="9">
    <source>
        <dbReference type="EMBL" id="MCW3805505.1"/>
    </source>
</evidence>
<protein>
    <submittedName>
        <fullName evidence="9">RagB/SusD family nutrient uptake outer membrane protein</fullName>
    </submittedName>
</protein>
<dbReference type="Proteomes" id="UP001207408">
    <property type="component" value="Unassembled WGS sequence"/>
</dbReference>
<keyword evidence="4" id="KW-0472">Membrane</keyword>
<dbReference type="InterPro" id="IPR033985">
    <property type="entry name" value="SusD-like_N"/>
</dbReference>
<evidence type="ECO:0000256" key="6">
    <source>
        <dbReference type="SAM" id="SignalP"/>
    </source>
</evidence>
<dbReference type="Pfam" id="PF07980">
    <property type="entry name" value="SusD_RagB"/>
    <property type="match status" value="1"/>
</dbReference>
<dbReference type="EMBL" id="JAPDPI010000012">
    <property type="protein sequence ID" value="MCW3805505.1"/>
    <property type="molecule type" value="Genomic_DNA"/>
</dbReference>
<proteinExistence type="inferred from homology"/>
<dbReference type="Pfam" id="PF14322">
    <property type="entry name" value="SusD-like_3"/>
    <property type="match status" value="1"/>
</dbReference>
<dbReference type="Gene3D" id="1.25.40.390">
    <property type="match status" value="1"/>
</dbReference>
<name>A0AAE3SJ88_9BACT</name>
<comment type="similarity">
    <text evidence="2">Belongs to the SusD family.</text>
</comment>
<evidence type="ECO:0000259" key="7">
    <source>
        <dbReference type="Pfam" id="PF07980"/>
    </source>
</evidence>
<gene>
    <name evidence="9" type="ORF">OM074_07680</name>
</gene>
<dbReference type="InterPro" id="IPR012944">
    <property type="entry name" value="SusD_RagB_dom"/>
</dbReference>